<sequence length="94" mass="10517">MCCINLSSLRSQQIDYRRTRLILGDDHGTPTDSDTGQNPANDESLHLFAPSPLGATLPYVAPVIHQKKNDGESKDRDGREIIPTDEEQQERDAR</sequence>
<reference evidence="2 3" key="1">
    <citation type="submission" date="2023-06" db="EMBL/GenBank/DDBJ databases">
        <title>Black Yeasts Isolated from many extreme environments.</title>
        <authorList>
            <person name="Coleine C."/>
            <person name="Stajich J.E."/>
            <person name="Selbmann L."/>
        </authorList>
    </citation>
    <scope>NUCLEOTIDE SEQUENCE [LARGE SCALE GENOMIC DNA]</scope>
    <source>
        <strain evidence="2 3">CCFEE 5887</strain>
    </source>
</reference>
<accession>A0AAV9PXN3</accession>
<feature type="compositionally biased region" description="Polar residues" evidence="1">
    <location>
        <begin position="30"/>
        <end position="41"/>
    </location>
</feature>
<evidence type="ECO:0000313" key="3">
    <source>
        <dbReference type="Proteomes" id="UP001345827"/>
    </source>
</evidence>
<proteinExistence type="predicted"/>
<feature type="region of interest" description="Disordered" evidence="1">
    <location>
        <begin position="64"/>
        <end position="94"/>
    </location>
</feature>
<keyword evidence="3" id="KW-1185">Reference proteome</keyword>
<dbReference type="EMBL" id="JAXLQG010000024">
    <property type="protein sequence ID" value="KAK5528922.1"/>
    <property type="molecule type" value="Genomic_DNA"/>
</dbReference>
<comment type="caution">
    <text evidence="2">The sequence shown here is derived from an EMBL/GenBank/DDBJ whole genome shotgun (WGS) entry which is preliminary data.</text>
</comment>
<feature type="region of interest" description="Disordered" evidence="1">
    <location>
        <begin position="22"/>
        <end position="44"/>
    </location>
</feature>
<dbReference type="AlphaFoldDB" id="A0AAV9PXN3"/>
<name>A0AAV9PXN3_9PEZI</name>
<evidence type="ECO:0000256" key="1">
    <source>
        <dbReference type="SAM" id="MobiDB-lite"/>
    </source>
</evidence>
<gene>
    <name evidence="2" type="ORF">LTR25_010107</name>
</gene>
<evidence type="ECO:0000313" key="2">
    <source>
        <dbReference type="EMBL" id="KAK5528922.1"/>
    </source>
</evidence>
<feature type="compositionally biased region" description="Basic and acidic residues" evidence="1">
    <location>
        <begin position="67"/>
        <end position="82"/>
    </location>
</feature>
<protein>
    <submittedName>
        <fullName evidence="2">Uncharacterized protein</fullName>
    </submittedName>
</protein>
<feature type="compositionally biased region" description="Acidic residues" evidence="1">
    <location>
        <begin position="83"/>
        <end position="94"/>
    </location>
</feature>
<organism evidence="2 3">
    <name type="scientific">Vermiconidia calcicola</name>
    <dbReference type="NCBI Taxonomy" id="1690605"/>
    <lineage>
        <taxon>Eukaryota</taxon>
        <taxon>Fungi</taxon>
        <taxon>Dikarya</taxon>
        <taxon>Ascomycota</taxon>
        <taxon>Pezizomycotina</taxon>
        <taxon>Dothideomycetes</taxon>
        <taxon>Dothideomycetidae</taxon>
        <taxon>Mycosphaerellales</taxon>
        <taxon>Extremaceae</taxon>
        <taxon>Vermiconidia</taxon>
    </lineage>
</organism>
<dbReference type="Proteomes" id="UP001345827">
    <property type="component" value="Unassembled WGS sequence"/>
</dbReference>